<organism evidence="1 2">
    <name type="scientific">Celeribacter halophilus</name>
    <dbReference type="NCBI Taxonomy" id="576117"/>
    <lineage>
        <taxon>Bacteria</taxon>
        <taxon>Pseudomonadati</taxon>
        <taxon>Pseudomonadota</taxon>
        <taxon>Alphaproteobacteria</taxon>
        <taxon>Rhodobacterales</taxon>
        <taxon>Roseobacteraceae</taxon>
        <taxon>Celeribacter</taxon>
    </lineage>
</organism>
<name>A0AAW7XWM7_9RHOB</name>
<proteinExistence type="predicted"/>
<reference evidence="1" key="1">
    <citation type="submission" date="2023-07" db="EMBL/GenBank/DDBJ databases">
        <title>Genome content predicts the carbon catabolic preferences of heterotrophic bacteria.</title>
        <authorList>
            <person name="Gralka M."/>
        </authorList>
    </citation>
    <scope>NUCLEOTIDE SEQUENCE</scope>
    <source>
        <strain evidence="1">I2M02</strain>
    </source>
</reference>
<dbReference type="AlphaFoldDB" id="A0AAW7XWM7"/>
<gene>
    <name evidence="1" type="ORF">Q4494_17475</name>
</gene>
<evidence type="ECO:0000313" key="2">
    <source>
        <dbReference type="Proteomes" id="UP001169823"/>
    </source>
</evidence>
<dbReference type="EMBL" id="JAUOPJ010000022">
    <property type="protein sequence ID" value="MDO6458876.1"/>
    <property type="molecule type" value="Genomic_DNA"/>
</dbReference>
<accession>A0AAW7XWM7</accession>
<sequence length="113" mass="12539">METVFNPLSIMFEKPDMVSTKWNDGRNEARNEMAKASLEPITFCEPLMVAEDSPHFGEINELATLVIGESMALTASVREMLRPVFTDIVRAANCYYSNLGSGPINRLEIALVA</sequence>
<protein>
    <submittedName>
        <fullName evidence="1">Uncharacterized protein</fullName>
    </submittedName>
</protein>
<evidence type="ECO:0000313" key="1">
    <source>
        <dbReference type="EMBL" id="MDO6458876.1"/>
    </source>
</evidence>
<dbReference type="Proteomes" id="UP001169823">
    <property type="component" value="Unassembled WGS sequence"/>
</dbReference>
<comment type="caution">
    <text evidence="1">The sequence shown here is derived from an EMBL/GenBank/DDBJ whole genome shotgun (WGS) entry which is preliminary data.</text>
</comment>
<dbReference type="RefSeq" id="WP_303495118.1">
    <property type="nucleotide sequence ID" value="NZ_JAUOPJ010000022.1"/>
</dbReference>